<feature type="transmembrane region" description="Helical" evidence="7">
    <location>
        <begin position="320"/>
        <end position="342"/>
    </location>
</feature>
<dbReference type="GO" id="GO:0005886">
    <property type="term" value="C:plasma membrane"/>
    <property type="evidence" value="ECO:0007669"/>
    <property type="project" value="TreeGrafter"/>
</dbReference>
<keyword evidence="3 7" id="KW-0812">Transmembrane</keyword>
<evidence type="ECO:0000256" key="1">
    <source>
        <dbReference type="ARBA" id="ARBA00004141"/>
    </source>
</evidence>
<feature type="transmembrane region" description="Helical" evidence="7">
    <location>
        <begin position="134"/>
        <end position="160"/>
    </location>
</feature>
<dbReference type="PANTHER" id="PTHR19432:SF35">
    <property type="entry name" value="SOLUTE CARRIER FAMILY 45 MEMBER 3 ISOFORM X1"/>
    <property type="match status" value="1"/>
</dbReference>
<reference evidence="8" key="1">
    <citation type="submission" date="2020-11" db="EMBL/GenBank/DDBJ databases">
        <authorList>
            <consortium name="DOE Joint Genome Institute"/>
            <person name="Ahrendt S."/>
            <person name="Riley R."/>
            <person name="Andreopoulos W."/>
            <person name="Labutti K."/>
            <person name="Pangilinan J."/>
            <person name="Ruiz-Duenas F.J."/>
            <person name="Barrasa J.M."/>
            <person name="Sanchez-Garcia M."/>
            <person name="Camarero S."/>
            <person name="Miyauchi S."/>
            <person name="Serrano A."/>
            <person name="Linde D."/>
            <person name="Babiker R."/>
            <person name="Drula E."/>
            <person name="Ayuso-Fernandez I."/>
            <person name="Pacheco R."/>
            <person name="Padilla G."/>
            <person name="Ferreira P."/>
            <person name="Barriuso J."/>
            <person name="Kellner H."/>
            <person name="Castanera R."/>
            <person name="Alfaro M."/>
            <person name="Ramirez L."/>
            <person name="Pisabarro A.G."/>
            <person name="Kuo A."/>
            <person name="Tritt A."/>
            <person name="Lipzen A."/>
            <person name="He G."/>
            <person name="Yan M."/>
            <person name="Ng V."/>
            <person name="Cullen D."/>
            <person name="Martin F."/>
            <person name="Rosso M.-N."/>
            <person name="Henrissat B."/>
            <person name="Hibbett D."/>
            <person name="Martinez A.T."/>
            <person name="Grigoriev I.V."/>
        </authorList>
    </citation>
    <scope>NUCLEOTIDE SEQUENCE</scope>
    <source>
        <strain evidence="8">AH 40177</strain>
    </source>
</reference>
<evidence type="ECO:0000256" key="5">
    <source>
        <dbReference type="ARBA" id="ARBA00023136"/>
    </source>
</evidence>
<dbReference type="GO" id="GO:0008506">
    <property type="term" value="F:sucrose:proton symporter activity"/>
    <property type="evidence" value="ECO:0007669"/>
    <property type="project" value="TreeGrafter"/>
</dbReference>
<evidence type="ECO:0000256" key="7">
    <source>
        <dbReference type="SAM" id="Phobius"/>
    </source>
</evidence>
<keyword evidence="9" id="KW-1185">Reference proteome</keyword>
<feature type="transmembrane region" description="Helical" evidence="7">
    <location>
        <begin position="597"/>
        <end position="618"/>
    </location>
</feature>
<keyword evidence="5 7" id="KW-0472">Membrane</keyword>
<comment type="caution">
    <text evidence="8">The sequence shown here is derived from an EMBL/GenBank/DDBJ whole genome shotgun (WGS) entry which is preliminary data.</text>
</comment>
<feature type="region of interest" description="Disordered" evidence="6">
    <location>
        <begin position="1"/>
        <end position="49"/>
    </location>
</feature>
<proteinExistence type="predicted"/>
<evidence type="ECO:0008006" key="10">
    <source>
        <dbReference type="Google" id="ProtNLM"/>
    </source>
</evidence>
<feature type="transmembrane region" description="Helical" evidence="7">
    <location>
        <begin position="101"/>
        <end position="122"/>
    </location>
</feature>
<dbReference type="PANTHER" id="PTHR19432">
    <property type="entry name" value="SUGAR TRANSPORTER"/>
    <property type="match status" value="1"/>
</dbReference>
<dbReference type="Proteomes" id="UP000772434">
    <property type="component" value="Unassembled WGS sequence"/>
</dbReference>
<keyword evidence="4 7" id="KW-1133">Transmembrane helix</keyword>
<evidence type="ECO:0000256" key="3">
    <source>
        <dbReference type="ARBA" id="ARBA00022692"/>
    </source>
</evidence>
<feature type="transmembrane region" description="Helical" evidence="7">
    <location>
        <begin position="62"/>
        <end position="81"/>
    </location>
</feature>
<dbReference type="SUPFAM" id="SSF103473">
    <property type="entry name" value="MFS general substrate transporter"/>
    <property type="match status" value="1"/>
</dbReference>
<keyword evidence="2" id="KW-0813">Transport</keyword>
<gene>
    <name evidence="8" type="ORF">BDP27DRAFT_1312538</name>
</gene>
<name>A0A9P5Q8L2_9AGAR</name>
<feature type="transmembrane region" description="Helical" evidence="7">
    <location>
        <begin position="362"/>
        <end position="380"/>
    </location>
</feature>
<dbReference type="EMBL" id="JADNRY010000005">
    <property type="protein sequence ID" value="KAF9076760.1"/>
    <property type="molecule type" value="Genomic_DNA"/>
</dbReference>
<feature type="transmembrane region" description="Helical" evidence="7">
    <location>
        <begin position="456"/>
        <end position="478"/>
    </location>
</feature>
<evidence type="ECO:0000256" key="2">
    <source>
        <dbReference type="ARBA" id="ARBA00022448"/>
    </source>
</evidence>
<comment type="subcellular location">
    <subcellularLocation>
        <location evidence="1">Membrane</location>
        <topology evidence="1">Multi-pass membrane protein</topology>
    </subcellularLocation>
</comment>
<dbReference type="OrthoDB" id="28755at2759"/>
<evidence type="ECO:0000256" key="4">
    <source>
        <dbReference type="ARBA" id="ARBA00022989"/>
    </source>
</evidence>
<dbReference type="InterPro" id="IPR036259">
    <property type="entry name" value="MFS_trans_sf"/>
</dbReference>
<sequence length="644" mass="71652">MLPPAADADQEDPTTQIAWPNSRRKSDPADGLHDGPQQPTPVPEQDALIPGKPKALKKRLSSWDLITLSISMLGAQVVWTVELGYGTPFLLSLGITEQVTALVWLAGPISGLIAQPVIGAVSDSSTSKYRRRSWIMLSTVVLVFSTLVLAYCQALAGFFVDLFQAGAGDWDERQKRLVNNTAIGFAVVAFYFLDFALNGLQASLRNLLLDITPASQLNAGNAWHGRMTHAGNIVGFGFGFLPLAKMPFLRFLGGEQFRKFCLLCIVILVITVWITCALHEEKEREKKVNSQGKFREIWNNIKVAISNLPRPIRRVCYVQFFAFMGWFPFLFYSTTYVGQVMALELDEEPDPDLATRKGEFAMLLYSIVAVIAGTVLPHLANRDRRLMAHKEDVDEDAELTRLKNTVRQWKAEAARKGKPLRLPMTPFLLRNIWTGALLWFTLLTFSTFFITTVTQATVFISLVGVSWAVAMWAPFAIIMELLKELSSASEVNSQPSNQRRMSHSRTLSTPGSHSLRPNEQQPLLRRRSYDEYAINVEDESSSQNHVAGGTILGVHNLAIVLPQFVVAVVTSIIFRIADGNPVESDNQSTYHGKNGVAWVLRFGGLCTLIGAGIARMVSPTPTEKAMRRRLSEMRDLREEMNSGP</sequence>
<dbReference type="Gene3D" id="1.20.1250.20">
    <property type="entry name" value="MFS general substrate transporter like domains"/>
    <property type="match status" value="1"/>
</dbReference>
<feature type="transmembrane region" description="Helical" evidence="7">
    <location>
        <begin position="257"/>
        <end position="278"/>
    </location>
</feature>
<feature type="transmembrane region" description="Helical" evidence="7">
    <location>
        <begin position="233"/>
        <end position="251"/>
    </location>
</feature>
<accession>A0A9P5Q8L2</accession>
<dbReference type="AlphaFoldDB" id="A0A9P5Q8L2"/>
<evidence type="ECO:0000313" key="8">
    <source>
        <dbReference type="EMBL" id="KAF9076760.1"/>
    </source>
</evidence>
<evidence type="ECO:0000256" key="6">
    <source>
        <dbReference type="SAM" id="MobiDB-lite"/>
    </source>
</evidence>
<feature type="transmembrane region" description="Helical" evidence="7">
    <location>
        <begin position="180"/>
        <end position="200"/>
    </location>
</feature>
<evidence type="ECO:0000313" key="9">
    <source>
        <dbReference type="Proteomes" id="UP000772434"/>
    </source>
</evidence>
<organism evidence="8 9">
    <name type="scientific">Rhodocollybia butyracea</name>
    <dbReference type="NCBI Taxonomy" id="206335"/>
    <lineage>
        <taxon>Eukaryota</taxon>
        <taxon>Fungi</taxon>
        <taxon>Dikarya</taxon>
        <taxon>Basidiomycota</taxon>
        <taxon>Agaricomycotina</taxon>
        <taxon>Agaricomycetes</taxon>
        <taxon>Agaricomycetidae</taxon>
        <taxon>Agaricales</taxon>
        <taxon>Marasmiineae</taxon>
        <taxon>Omphalotaceae</taxon>
        <taxon>Rhodocollybia</taxon>
    </lineage>
</organism>
<feature type="compositionally biased region" description="Basic and acidic residues" evidence="6">
    <location>
        <begin position="24"/>
        <end position="33"/>
    </location>
</feature>
<feature type="transmembrane region" description="Helical" evidence="7">
    <location>
        <begin position="428"/>
        <end position="450"/>
    </location>
</feature>
<feature type="transmembrane region" description="Helical" evidence="7">
    <location>
        <begin position="557"/>
        <end position="577"/>
    </location>
</feature>
<protein>
    <recommendedName>
        <fullName evidence="10">MFS general substrate transporter</fullName>
    </recommendedName>
</protein>
<feature type="region of interest" description="Disordered" evidence="6">
    <location>
        <begin position="492"/>
        <end position="521"/>
    </location>
</feature>